<accession>A0ABX6RCM9</accession>
<dbReference type="RefSeq" id="WP_185896093.1">
    <property type="nucleotide sequence ID" value="NZ_CP060028.1"/>
</dbReference>
<gene>
    <name evidence="1" type="ORF">H4W19_03785</name>
</gene>
<organism evidence="1 2">
    <name type="scientific">Pseudoxanthomonas mexicana</name>
    <dbReference type="NCBI Taxonomy" id="128785"/>
    <lineage>
        <taxon>Bacteria</taxon>
        <taxon>Pseudomonadati</taxon>
        <taxon>Pseudomonadota</taxon>
        <taxon>Gammaproteobacteria</taxon>
        <taxon>Lysobacterales</taxon>
        <taxon>Lysobacteraceae</taxon>
        <taxon>Pseudoxanthomonas</taxon>
    </lineage>
</organism>
<dbReference type="Proteomes" id="UP000515506">
    <property type="component" value="Chromosome"/>
</dbReference>
<sequence length="253" mass="28461">MKAVDDRAHLVDVDKLLAECARAMGAEVADDSISDRKALNADYFFVRHRVVAELKCLEKDYWGDQAFKERVSAMYASWVARGLVRPRAGGRFHVQLGNLPKTCQQEFIARLRNKLASGVKQANRQIRSVMESKDALDASGVLILVNDGNPSLSPPMVRFLLSSLLNNHNRAISMVIHLSTNMFVTAPSVGRPVLFWAPWEIPNRQPVTEGFVEELRENYFRLLSADGAVGEIHTDDNAMLEDLQYTRAYFKPV</sequence>
<reference evidence="1 2" key="1">
    <citation type="submission" date="2020-08" db="EMBL/GenBank/DDBJ databases">
        <title>Streptomycin resistant and MDR strain, P. mexicana.</title>
        <authorList>
            <person name="Ganesh-kumar S."/>
            <person name="Zhe T."/>
            <person name="Yu Z."/>
            <person name="Min Y."/>
        </authorList>
    </citation>
    <scope>NUCLEOTIDE SEQUENCE [LARGE SCALE GENOMIC DNA]</scope>
    <source>
        <strain evidence="1 2">GTZY</strain>
    </source>
</reference>
<evidence type="ECO:0000313" key="2">
    <source>
        <dbReference type="Proteomes" id="UP000515506"/>
    </source>
</evidence>
<keyword evidence="2" id="KW-1185">Reference proteome</keyword>
<name>A0ABX6RCM9_PSEMX</name>
<proteinExistence type="predicted"/>
<protein>
    <submittedName>
        <fullName evidence="1">Uncharacterized protein</fullName>
    </submittedName>
</protein>
<evidence type="ECO:0000313" key="1">
    <source>
        <dbReference type="EMBL" id="QND80927.1"/>
    </source>
</evidence>
<dbReference type="EMBL" id="CP060028">
    <property type="protein sequence ID" value="QND80927.1"/>
    <property type="molecule type" value="Genomic_DNA"/>
</dbReference>